<dbReference type="EMBL" id="PDUG01000002">
    <property type="protein sequence ID" value="PIC44604.1"/>
    <property type="molecule type" value="Genomic_DNA"/>
</dbReference>
<dbReference type="InterPro" id="IPR016024">
    <property type="entry name" value="ARM-type_fold"/>
</dbReference>
<gene>
    <name evidence="1" type="primary">Cnig_chr_II.g4916</name>
    <name evidence="1" type="ORF">B9Z55_004916</name>
</gene>
<dbReference type="STRING" id="1611254.A0A2G5UYK0"/>
<name>A0A2G5UYK0_9PELO</name>
<reference evidence="2" key="1">
    <citation type="submission" date="2017-10" db="EMBL/GenBank/DDBJ databases">
        <title>Rapid genome shrinkage in a self-fertile nematode reveals novel sperm competition proteins.</title>
        <authorList>
            <person name="Yin D."/>
            <person name="Schwarz E.M."/>
            <person name="Thomas C.G."/>
            <person name="Felde R.L."/>
            <person name="Korf I.F."/>
            <person name="Cutter A.D."/>
            <person name="Schartner C.M."/>
            <person name="Ralston E.J."/>
            <person name="Meyer B.J."/>
            <person name="Haag E.S."/>
        </authorList>
    </citation>
    <scope>NUCLEOTIDE SEQUENCE [LARGE SCALE GENOMIC DNA]</scope>
    <source>
        <strain evidence="2">JU1422</strain>
    </source>
</reference>
<dbReference type="Proteomes" id="UP000230233">
    <property type="component" value="Chromosome II"/>
</dbReference>
<sequence length="456" mass="53261">MENLEFLDCSMTSVEDHELKEFVERHPKLKTVVAISTECNYSYIPTIDLLNYNSPGSTIKSLEYAITNNREELAEDCIRFIAEKLNTNHHRLNDSEITGFVNALCYVLREAKDERTKYEAIQCFATSSFFETKRFFELFWLEVPGIVKLLFKSWKHLHRSEIQRKTALSLLLSIFEKMVNFLRMGKILQDRLLYFVMERTVELSCKYPENIRKVTSILIEAPRLMSMDQYVAMCNDRKVIKALFEYAHYLITLDPSSYQQILETIVSHLNQASENTLNHLVSNCQAVEKCYEQIMLISYSPSTDSKNNLSKIVLRLIPFINLNDPDEKNKALMACSILSLLLAKNLIENREYVNTLLKEFNDSWGRSNILDCQNITDILNSIFTSEYSTDESIRFGLILIFKFINAFGWKPTAYWNWMKTTLEGIQNNEKWMRNTRESASSVLNEMSTIEKKWISH</sequence>
<proteinExistence type="predicted"/>
<comment type="caution">
    <text evidence="1">The sequence shown here is derived from an EMBL/GenBank/DDBJ whole genome shotgun (WGS) entry which is preliminary data.</text>
</comment>
<accession>A0A2G5UYK0</accession>
<dbReference type="SUPFAM" id="SSF48371">
    <property type="entry name" value="ARM repeat"/>
    <property type="match status" value="1"/>
</dbReference>
<organism evidence="1 2">
    <name type="scientific">Caenorhabditis nigoni</name>
    <dbReference type="NCBI Taxonomy" id="1611254"/>
    <lineage>
        <taxon>Eukaryota</taxon>
        <taxon>Metazoa</taxon>
        <taxon>Ecdysozoa</taxon>
        <taxon>Nematoda</taxon>
        <taxon>Chromadorea</taxon>
        <taxon>Rhabditida</taxon>
        <taxon>Rhabditina</taxon>
        <taxon>Rhabditomorpha</taxon>
        <taxon>Rhabditoidea</taxon>
        <taxon>Rhabditidae</taxon>
        <taxon>Peloderinae</taxon>
        <taxon>Caenorhabditis</taxon>
    </lineage>
</organism>
<evidence type="ECO:0000313" key="2">
    <source>
        <dbReference type="Proteomes" id="UP000230233"/>
    </source>
</evidence>
<keyword evidence="2" id="KW-1185">Reference proteome</keyword>
<evidence type="ECO:0000313" key="1">
    <source>
        <dbReference type="EMBL" id="PIC44604.1"/>
    </source>
</evidence>
<protein>
    <submittedName>
        <fullName evidence="1">Uncharacterized protein</fullName>
    </submittedName>
</protein>
<dbReference type="AlphaFoldDB" id="A0A2G5UYK0"/>